<comment type="similarity">
    <text evidence="5">Belongs to the YicC/YloC family.</text>
</comment>
<evidence type="ECO:0000256" key="4">
    <source>
        <dbReference type="ARBA" id="ARBA00022801"/>
    </source>
</evidence>
<dbReference type="PANTHER" id="PTHR30636">
    <property type="entry name" value="UPF0701 PROTEIN YICC"/>
    <property type="match status" value="1"/>
</dbReference>
<evidence type="ECO:0000256" key="5">
    <source>
        <dbReference type="ARBA" id="ARBA00035648"/>
    </source>
</evidence>
<keyword evidence="3" id="KW-0255">Endonuclease</keyword>
<dbReference type="AlphaFoldDB" id="A0A8J7JYT7"/>
<dbReference type="Proteomes" id="UP000640333">
    <property type="component" value="Unassembled WGS sequence"/>
</dbReference>
<dbReference type="NCBIfam" id="TIGR00255">
    <property type="entry name" value="YicC/YloC family endoribonuclease"/>
    <property type="match status" value="1"/>
</dbReference>
<accession>A0A8J7JYT7</accession>
<dbReference type="InterPro" id="IPR013551">
    <property type="entry name" value="YicC-like_C"/>
</dbReference>
<evidence type="ECO:0000313" key="9">
    <source>
        <dbReference type="EMBL" id="MBE9396839.1"/>
    </source>
</evidence>
<dbReference type="Pfam" id="PF03755">
    <property type="entry name" value="YicC-like_N"/>
    <property type="match status" value="1"/>
</dbReference>
<dbReference type="EMBL" id="JADEYS010000005">
    <property type="protein sequence ID" value="MBE9396839.1"/>
    <property type="molecule type" value="Genomic_DNA"/>
</dbReference>
<evidence type="ECO:0000256" key="6">
    <source>
        <dbReference type="SAM" id="Coils"/>
    </source>
</evidence>
<keyword evidence="10" id="KW-1185">Reference proteome</keyword>
<sequence>MTRSMTAFARQEAEHSWGSLIWEIRSVNHRYLEPHLRMPESLRELEGSLREQLRKKLSRGKVECTLRFHPEAQAQQLTVNSEFAKELIAAADEVAALSLSGNTQPMNPLDVLRWPGVLQDAQIDMDQVKAEALKLFGRALDDLIAGREREGAELNALIEQRLVSISEIVVEVRSKLPQILQAQRDNLRSRLEELKEDLDEGRLEQEMVMLAQKADVDEEMDRLNTHVLEVRRVLKQKGPIGRRLDFLMQELNREANTLSSKSIVADTTQCAVELKVLIEQMREQIQNIE</sequence>
<dbReference type="PANTHER" id="PTHR30636:SF3">
    <property type="entry name" value="UPF0701 PROTEIN YICC"/>
    <property type="match status" value="1"/>
</dbReference>
<name>A0A8J7JYT7_9GAMM</name>
<comment type="caution">
    <text evidence="9">The sequence shown here is derived from an EMBL/GenBank/DDBJ whole genome shotgun (WGS) entry which is preliminary data.</text>
</comment>
<feature type="domain" description="Endoribonuclease YicC-like N-terminal" evidence="7">
    <location>
        <begin position="3"/>
        <end position="155"/>
    </location>
</feature>
<dbReference type="InterPro" id="IPR013527">
    <property type="entry name" value="YicC-like_N"/>
</dbReference>
<keyword evidence="4" id="KW-0378">Hydrolase</keyword>
<keyword evidence="6" id="KW-0175">Coiled coil</keyword>
<feature type="coiled-coil region" evidence="6">
    <location>
        <begin position="177"/>
        <end position="204"/>
    </location>
</feature>
<dbReference type="Pfam" id="PF08340">
    <property type="entry name" value="YicC-like_C"/>
    <property type="match status" value="1"/>
</dbReference>
<comment type="cofactor">
    <cofactor evidence="1">
        <name>a divalent metal cation</name>
        <dbReference type="ChEBI" id="CHEBI:60240"/>
    </cofactor>
</comment>
<evidence type="ECO:0000259" key="7">
    <source>
        <dbReference type="Pfam" id="PF03755"/>
    </source>
</evidence>
<evidence type="ECO:0000256" key="2">
    <source>
        <dbReference type="ARBA" id="ARBA00022722"/>
    </source>
</evidence>
<dbReference type="InterPro" id="IPR005229">
    <property type="entry name" value="YicC/YloC-like"/>
</dbReference>
<evidence type="ECO:0000256" key="3">
    <source>
        <dbReference type="ARBA" id="ARBA00022759"/>
    </source>
</evidence>
<dbReference type="GO" id="GO:0004521">
    <property type="term" value="F:RNA endonuclease activity"/>
    <property type="evidence" value="ECO:0007669"/>
    <property type="project" value="InterPro"/>
</dbReference>
<reference evidence="9" key="1">
    <citation type="submission" date="2020-10" db="EMBL/GenBank/DDBJ databases">
        <title>Bacterium isolated from coastal waters sediment.</title>
        <authorList>
            <person name="Chen R.-J."/>
            <person name="Lu D.-C."/>
            <person name="Zhu K.-L."/>
            <person name="Du Z.-J."/>
        </authorList>
    </citation>
    <scope>NUCLEOTIDE SEQUENCE</scope>
    <source>
        <strain evidence="9">N1Y112</strain>
    </source>
</reference>
<dbReference type="GO" id="GO:0016787">
    <property type="term" value="F:hydrolase activity"/>
    <property type="evidence" value="ECO:0007669"/>
    <property type="project" value="UniProtKB-KW"/>
</dbReference>
<organism evidence="9 10">
    <name type="scientific">Pontibacterium sinense</name>
    <dbReference type="NCBI Taxonomy" id="2781979"/>
    <lineage>
        <taxon>Bacteria</taxon>
        <taxon>Pseudomonadati</taxon>
        <taxon>Pseudomonadota</taxon>
        <taxon>Gammaproteobacteria</taxon>
        <taxon>Oceanospirillales</taxon>
        <taxon>Oceanospirillaceae</taxon>
        <taxon>Pontibacterium</taxon>
    </lineage>
</organism>
<evidence type="ECO:0000259" key="8">
    <source>
        <dbReference type="Pfam" id="PF08340"/>
    </source>
</evidence>
<dbReference type="RefSeq" id="WP_193952396.1">
    <property type="nucleotide sequence ID" value="NZ_JADEYS010000005.1"/>
</dbReference>
<protein>
    <submittedName>
        <fullName evidence="9">YicC family protein</fullName>
    </submittedName>
</protein>
<feature type="domain" description="Endoribonuclease YicC-like C-terminal" evidence="8">
    <location>
        <begin position="173"/>
        <end position="289"/>
    </location>
</feature>
<evidence type="ECO:0000313" key="10">
    <source>
        <dbReference type="Proteomes" id="UP000640333"/>
    </source>
</evidence>
<gene>
    <name evidence="9" type="ORF">IOQ59_06130</name>
</gene>
<proteinExistence type="inferred from homology"/>
<keyword evidence="2" id="KW-0540">Nuclease</keyword>
<evidence type="ECO:0000256" key="1">
    <source>
        <dbReference type="ARBA" id="ARBA00001968"/>
    </source>
</evidence>